<dbReference type="InParanoid" id="A0A165UFU1"/>
<dbReference type="AlphaFoldDB" id="A0A165UFU1"/>
<keyword evidence="2" id="KW-0472">Membrane</keyword>
<keyword evidence="2" id="KW-0812">Transmembrane</keyword>
<feature type="transmembrane region" description="Helical" evidence="2">
    <location>
        <begin position="99"/>
        <end position="120"/>
    </location>
</feature>
<name>A0A165UFU1_9AGAM</name>
<feature type="domain" description="DUF6533" evidence="3">
    <location>
        <begin position="23"/>
        <end position="64"/>
    </location>
</feature>
<feature type="region of interest" description="Disordered" evidence="1">
    <location>
        <begin position="313"/>
        <end position="342"/>
    </location>
</feature>
<feature type="transmembrane region" description="Helical" evidence="2">
    <location>
        <begin position="127"/>
        <end position="148"/>
    </location>
</feature>
<feature type="transmembrane region" description="Helical" evidence="2">
    <location>
        <begin position="160"/>
        <end position="185"/>
    </location>
</feature>
<keyword evidence="2" id="KW-1133">Transmembrane helix</keyword>
<reference evidence="4 5" key="1">
    <citation type="journal article" date="2016" name="Mol. Biol. Evol.">
        <title>Comparative Genomics of Early-Diverging Mushroom-Forming Fungi Provides Insights into the Origins of Lignocellulose Decay Capabilities.</title>
        <authorList>
            <person name="Nagy L.G."/>
            <person name="Riley R."/>
            <person name="Tritt A."/>
            <person name="Adam C."/>
            <person name="Daum C."/>
            <person name="Floudas D."/>
            <person name="Sun H."/>
            <person name="Yadav J.S."/>
            <person name="Pangilinan J."/>
            <person name="Larsson K.H."/>
            <person name="Matsuura K."/>
            <person name="Barry K."/>
            <person name="Labutti K."/>
            <person name="Kuo R."/>
            <person name="Ohm R.A."/>
            <person name="Bhattacharya S.S."/>
            <person name="Shirouzu T."/>
            <person name="Yoshinaga Y."/>
            <person name="Martin F.M."/>
            <person name="Grigoriev I.V."/>
            <person name="Hibbett D.S."/>
        </authorList>
    </citation>
    <scope>NUCLEOTIDE SEQUENCE [LARGE SCALE GENOMIC DNA]</scope>
    <source>
        <strain evidence="4 5">HHB14362 ss-1</strain>
    </source>
</reference>
<evidence type="ECO:0000259" key="3">
    <source>
        <dbReference type="Pfam" id="PF20151"/>
    </source>
</evidence>
<dbReference type="InterPro" id="IPR045340">
    <property type="entry name" value="DUF6533"/>
</dbReference>
<accession>A0A165UFU1</accession>
<keyword evidence="5" id="KW-1185">Reference proteome</keyword>
<feature type="transmembrane region" description="Helical" evidence="2">
    <location>
        <begin position="61"/>
        <end position="79"/>
    </location>
</feature>
<dbReference type="Proteomes" id="UP000076761">
    <property type="component" value="Unassembled WGS sequence"/>
</dbReference>
<organism evidence="4 5">
    <name type="scientific">Neolentinus lepideus HHB14362 ss-1</name>
    <dbReference type="NCBI Taxonomy" id="1314782"/>
    <lineage>
        <taxon>Eukaryota</taxon>
        <taxon>Fungi</taxon>
        <taxon>Dikarya</taxon>
        <taxon>Basidiomycota</taxon>
        <taxon>Agaricomycotina</taxon>
        <taxon>Agaricomycetes</taxon>
        <taxon>Gloeophyllales</taxon>
        <taxon>Gloeophyllaceae</taxon>
        <taxon>Neolentinus</taxon>
    </lineage>
</organism>
<protein>
    <recommendedName>
        <fullName evidence="3">DUF6533 domain-containing protein</fullName>
    </recommendedName>
</protein>
<evidence type="ECO:0000313" key="5">
    <source>
        <dbReference type="Proteomes" id="UP000076761"/>
    </source>
</evidence>
<evidence type="ECO:0000256" key="1">
    <source>
        <dbReference type="SAM" id="MobiDB-lite"/>
    </source>
</evidence>
<evidence type="ECO:0000256" key="2">
    <source>
        <dbReference type="SAM" id="Phobius"/>
    </source>
</evidence>
<dbReference type="OrthoDB" id="3258863at2759"/>
<gene>
    <name evidence="4" type="ORF">NEOLEDRAFT_1146105</name>
</gene>
<evidence type="ECO:0000313" key="4">
    <source>
        <dbReference type="EMBL" id="KZT28088.1"/>
    </source>
</evidence>
<dbReference type="Pfam" id="PF20151">
    <property type="entry name" value="DUF6533"/>
    <property type="match status" value="1"/>
</dbReference>
<sequence length="342" mass="38924">MSSDFAAVLEAIHEARKAQVNRYANFSRLALMTYDIVLNLGREKQLVWDAKFRMYSMLYYMSRYPLVPFTIFEVFYTPTIPQHALTSAYYCTAIYRSTWAIALVPTRIAIVASFVLRVYAVTMAKSYTLVFLLTLAGIAVIVFDILQVADTSCTQSAYPIATLLTFVFLVVFDVLATVIISYRLYKVVREAGGLQRLTRQSMAGFIMRSGACILLPMMCRLFQGVYSQALNNYTLLISSILTSRFLLDLRSTALDRMPETSTDRFSTKVQSIKEQKSWRRWGLTVVQDFEGSDMSSPDGKSFGFTRPEELTRMEWPMDDMSGRSGTTGREEEETHTEEVKPV</sequence>
<proteinExistence type="predicted"/>
<dbReference type="EMBL" id="KV425559">
    <property type="protein sequence ID" value="KZT28088.1"/>
    <property type="molecule type" value="Genomic_DNA"/>
</dbReference>
<feature type="transmembrane region" description="Helical" evidence="2">
    <location>
        <begin position="205"/>
        <end position="223"/>
    </location>
</feature>